<dbReference type="EMBL" id="CP000580">
    <property type="protein sequence ID" value="ABO01153.1"/>
    <property type="molecule type" value="Genomic_DNA"/>
</dbReference>
<evidence type="ECO:0000256" key="1">
    <source>
        <dbReference type="SAM" id="MobiDB-lite"/>
    </source>
</evidence>
<organism evidence="3">
    <name type="scientific">Mycobacterium sp. (strain JLS)</name>
    <dbReference type="NCBI Taxonomy" id="164757"/>
    <lineage>
        <taxon>Bacteria</taxon>
        <taxon>Bacillati</taxon>
        <taxon>Actinomycetota</taxon>
        <taxon>Actinomycetes</taxon>
        <taxon>Mycobacteriales</taxon>
        <taxon>Mycobacteriaceae</taxon>
        <taxon>Mycobacterium</taxon>
    </lineage>
</organism>
<dbReference type="InterPro" id="IPR012349">
    <property type="entry name" value="Split_barrel_FMN-bd"/>
</dbReference>
<protein>
    <submittedName>
        <fullName evidence="3">Pyridoxamine 5'-phosphate oxidase-related, FMN-binding protein</fullName>
    </submittedName>
</protein>
<evidence type="ECO:0000259" key="2">
    <source>
        <dbReference type="Pfam" id="PF01243"/>
    </source>
</evidence>
<sequence length="279" mass="30006" precursor="true">MITRDVAPSAVADLASAPPRTALAAVVDDHVVLVPVRTALEGTDPAAAPRIVSVPPGTPDLTGRDVVVVSDDGPQWFRLRSLTVRGVASAAGHDTYRVTPRRTVAWDYGALRDDPDAQSPQRRSAAPARPLTELPAPAISPALEDAHVTILATRSAKGMAFAVPLWFVVYDGCLHAATSASSWTVRNVTARPEVAALFGGERGEDARRTLVRGTARARLGMPDPQVLARTFGRYYANPRFAAEEVRHMGLWGRRMRYYSQSRPASVIISPQTATVCRAP</sequence>
<dbReference type="Pfam" id="PF01243">
    <property type="entry name" value="PNPOx_N"/>
    <property type="match status" value="1"/>
</dbReference>
<name>A0A5Q5CP42_MYCSJ</name>
<dbReference type="SUPFAM" id="SSF50475">
    <property type="entry name" value="FMN-binding split barrel"/>
    <property type="match status" value="1"/>
</dbReference>
<proteinExistence type="predicted"/>
<gene>
    <name evidence="3" type="ordered locus">Mjls_5389</name>
</gene>
<evidence type="ECO:0000313" key="3">
    <source>
        <dbReference type="EMBL" id="ABO01153.1"/>
    </source>
</evidence>
<accession>A0A5Q5CP42</accession>
<dbReference type="AlphaFoldDB" id="A0A5Q5CP42"/>
<dbReference type="InterPro" id="IPR011576">
    <property type="entry name" value="Pyridox_Oxase_N"/>
</dbReference>
<dbReference type="Gene3D" id="2.30.110.10">
    <property type="entry name" value="Electron Transport, Fmn-binding Protein, Chain A"/>
    <property type="match status" value="1"/>
</dbReference>
<reference evidence="3" key="1">
    <citation type="submission" date="2007-02" db="EMBL/GenBank/DDBJ databases">
        <title>Complete sequence of Mycobacterium sp. JLS.</title>
        <authorList>
            <consortium name="US DOE Joint Genome Institute"/>
            <person name="Copeland A."/>
            <person name="Lucas S."/>
            <person name="Lapidus A."/>
            <person name="Barry K."/>
            <person name="Detter J.C."/>
            <person name="Glavina del Rio T."/>
            <person name="Hammon N."/>
            <person name="Israni S."/>
            <person name="Dalin E."/>
            <person name="Tice H."/>
            <person name="Pitluck S."/>
            <person name="Chain P."/>
            <person name="Malfatti S."/>
            <person name="Shin M."/>
            <person name="Vergez L."/>
            <person name="Schmutz J."/>
            <person name="Larimer F."/>
            <person name="Land M."/>
            <person name="Hauser L."/>
            <person name="Kyrpides N."/>
            <person name="Mikhailova N."/>
            <person name="Miller C.D."/>
            <person name="Anderson A.J."/>
            <person name="Sims R.C."/>
            <person name="Richardson P."/>
        </authorList>
    </citation>
    <scope>NUCLEOTIDE SEQUENCE [LARGE SCALE GENOMIC DNA]</scope>
    <source>
        <strain evidence="3">JLS</strain>
    </source>
</reference>
<feature type="domain" description="Pyridoxamine 5'-phosphate oxidase N-terminal" evidence="2">
    <location>
        <begin position="138"/>
        <end position="230"/>
    </location>
</feature>
<feature type="region of interest" description="Disordered" evidence="1">
    <location>
        <begin position="109"/>
        <end position="133"/>
    </location>
</feature>
<dbReference type="KEGG" id="mjl:Mjls_5389"/>